<accession>N6UWS9</accession>
<organism evidence="2 3">
    <name type="scientific">Methanocaldococcus villosus KIN24-T80</name>
    <dbReference type="NCBI Taxonomy" id="1069083"/>
    <lineage>
        <taxon>Archaea</taxon>
        <taxon>Methanobacteriati</taxon>
        <taxon>Methanobacteriota</taxon>
        <taxon>Methanomada group</taxon>
        <taxon>Methanococci</taxon>
        <taxon>Methanococcales</taxon>
        <taxon>Methanocaldococcaceae</taxon>
        <taxon>Methanocaldococcus</taxon>
    </lineage>
</organism>
<dbReference type="SMART" id="SM00518">
    <property type="entry name" value="AP2Ec"/>
    <property type="match status" value="1"/>
</dbReference>
<evidence type="ECO:0000313" key="3">
    <source>
        <dbReference type="Proteomes" id="UP000053695"/>
    </source>
</evidence>
<protein>
    <recommendedName>
        <fullName evidence="1">Xylose isomerase-like TIM barrel domain-containing protein</fullName>
    </recommendedName>
</protein>
<dbReference type="AlphaFoldDB" id="N6UWS9"/>
<name>N6UWS9_9EURY</name>
<dbReference type="GO" id="GO:0003906">
    <property type="term" value="F:DNA-(apurinic or apyrimidinic site) endonuclease activity"/>
    <property type="evidence" value="ECO:0007669"/>
    <property type="project" value="TreeGrafter"/>
</dbReference>
<dbReference type="GO" id="GO:0003677">
    <property type="term" value="F:DNA binding"/>
    <property type="evidence" value="ECO:0007669"/>
    <property type="project" value="InterPro"/>
</dbReference>
<dbReference type="RefSeq" id="WP_004589705.1">
    <property type="nucleotide sequence ID" value="NZ_APMM01000001.1"/>
</dbReference>
<dbReference type="PANTHER" id="PTHR21445">
    <property type="entry name" value="ENDONUCLEASE IV ENDODEOXYRIBONUCLEASE IV"/>
    <property type="match status" value="1"/>
</dbReference>
<dbReference type="InterPro" id="IPR013022">
    <property type="entry name" value="Xyl_isomerase-like_TIM-brl"/>
</dbReference>
<dbReference type="EMBL" id="APMM01000001">
    <property type="protein sequence ID" value="ENN96799.1"/>
    <property type="molecule type" value="Genomic_DNA"/>
</dbReference>
<proteinExistence type="predicted"/>
<dbReference type="Pfam" id="PF01261">
    <property type="entry name" value="AP_endonuc_2"/>
    <property type="match status" value="1"/>
</dbReference>
<reference evidence="2 3" key="1">
    <citation type="journal article" date="2013" name="Genome Announc.">
        <title>Draft Genome Sequence of a Highly Flagellated, Fast-Swimming Archaeon, Methanocaldococcus villosus Strain KIN24-T80 (DSM 22612).</title>
        <authorList>
            <person name="Thennarasu S."/>
            <person name="Polireddy D."/>
            <person name="Antony A."/>
            <person name="Yada M.R."/>
            <person name="Algarawi S."/>
            <person name="Sivakumar N."/>
        </authorList>
    </citation>
    <scope>NUCLEOTIDE SEQUENCE [LARGE SCALE GENOMIC DNA]</scope>
    <source>
        <strain evidence="2 3">KIN24-T80</strain>
    </source>
</reference>
<dbReference type="GO" id="GO:0008270">
    <property type="term" value="F:zinc ion binding"/>
    <property type="evidence" value="ECO:0007669"/>
    <property type="project" value="InterPro"/>
</dbReference>
<sequence>MHFGTAGVPLRAKNEFDGAKVLKSFNLDAMELEFVNGIYMNENYAKFLKDLEIIFSAHAPHYINLNAIEKEKVERSIYYIIKSSKVLRHCGRNLVFHPGYYLKKSKDETYKNIRDNIKLILEKIDKNISLRPETAGKIYQFGDIDEILNLCHELNILPCIDFSHIYARSRGKVNSYDDFYKILEKVEDMLGKEAIKDMHIHLTGIEFNKSGEVKHLPLEESDFNYKDVLKALKDFEAEGTVICESPLLEDDAKLLKDYYLTLF</sequence>
<dbReference type="PATRIC" id="fig|1069083.5.peg.12"/>
<feature type="domain" description="Xylose isomerase-like TIM barrel" evidence="1">
    <location>
        <begin position="22"/>
        <end position="251"/>
    </location>
</feature>
<dbReference type="OrthoDB" id="33250at2157"/>
<dbReference type="FunFam" id="3.20.20.150:FF:000017">
    <property type="entry name" value="Endonuclease IV related protein"/>
    <property type="match status" value="1"/>
</dbReference>
<dbReference type="InterPro" id="IPR036237">
    <property type="entry name" value="Xyl_isomerase-like_sf"/>
</dbReference>
<evidence type="ECO:0000313" key="2">
    <source>
        <dbReference type="EMBL" id="ENN96799.1"/>
    </source>
</evidence>
<gene>
    <name evidence="2" type="ORF">J422_00060</name>
</gene>
<dbReference type="Gene3D" id="3.20.20.150">
    <property type="entry name" value="Divalent-metal-dependent TIM barrel enzymes"/>
    <property type="match status" value="1"/>
</dbReference>
<keyword evidence="3" id="KW-1185">Reference proteome</keyword>
<evidence type="ECO:0000259" key="1">
    <source>
        <dbReference type="Pfam" id="PF01261"/>
    </source>
</evidence>
<dbReference type="STRING" id="1069083.GCA_000371805_01155"/>
<dbReference type="GO" id="GO:0006284">
    <property type="term" value="P:base-excision repair"/>
    <property type="evidence" value="ECO:0007669"/>
    <property type="project" value="TreeGrafter"/>
</dbReference>
<dbReference type="Proteomes" id="UP000053695">
    <property type="component" value="Unassembled WGS sequence"/>
</dbReference>
<dbReference type="SUPFAM" id="SSF51658">
    <property type="entry name" value="Xylose isomerase-like"/>
    <property type="match status" value="1"/>
</dbReference>
<dbReference type="PANTHER" id="PTHR21445:SF0">
    <property type="entry name" value="APURINIC-APYRIMIDINIC ENDONUCLEASE"/>
    <property type="match status" value="1"/>
</dbReference>
<dbReference type="GO" id="GO:0008081">
    <property type="term" value="F:phosphoric diester hydrolase activity"/>
    <property type="evidence" value="ECO:0007669"/>
    <property type="project" value="TreeGrafter"/>
</dbReference>
<dbReference type="InterPro" id="IPR001719">
    <property type="entry name" value="AP_endonuc_2"/>
</dbReference>
<comment type="caution">
    <text evidence="2">The sequence shown here is derived from an EMBL/GenBank/DDBJ whole genome shotgun (WGS) entry which is preliminary data.</text>
</comment>